<feature type="signal peptide" evidence="2">
    <location>
        <begin position="1"/>
        <end position="21"/>
    </location>
</feature>
<evidence type="ECO:0000256" key="2">
    <source>
        <dbReference type="SAM" id="SignalP"/>
    </source>
</evidence>
<name>A0A0S4JA13_BODSA</name>
<keyword evidence="1" id="KW-0812">Transmembrane</keyword>
<dbReference type="VEuPathDB" id="TriTrypDB:BSAL_08160"/>
<feature type="chain" id="PRO_5006622151" evidence="2">
    <location>
        <begin position="22"/>
        <end position="591"/>
    </location>
</feature>
<reference evidence="4" key="1">
    <citation type="submission" date="2015-09" db="EMBL/GenBank/DDBJ databases">
        <authorList>
            <consortium name="Pathogen Informatics"/>
        </authorList>
    </citation>
    <scope>NUCLEOTIDE SEQUENCE [LARGE SCALE GENOMIC DNA]</scope>
    <source>
        <strain evidence="4">Lake Konstanz</strain>
    </source>
</reference>
<feature type="transmembrane region" description="Helical" evidence="1">
    <location>
        <begin position="459"/>
        <end position="480"/>
    </location>
</feature>
<gene>
    <name evidence="3" type="ORF">BSAL_08160</name>
</gene>
<sequence length="591" mass="64386">MWPTIMMLVFLHATVCFRVSSIKVPCNRTDSSSVEPLVPIQNFTTYTLDNCDTMITFSSNQSISNVQVIANGGNVTPSVFVTGRVLEEVRIGLYDIVSQPPPTEPPVWFKLLSFIGTSTASSLAVAHNIVVRVSNTTLSNYQGDLVYIGAPIVDGFILILEDSDFTYAQMAETSVYLYGRQIGTNAEFIGASVSNVKMTQIGGRWNVTVHSYNRTMGFWSIFGYLTTTNVEFVVQETTTILTFSHEVSINITIDKYCLQVIDVTDPGNLINFATTLTDFTFVNTMEMDPRVEDCTTDFRILFLSASGADEPPNVNVSNVAISVSNAKFTMFGANQGLMFQYRGYSHISSASFVAENVSSTVIAQGLSADSARSTVLLIYVIVAQLTNWSFIARNILFHGELNHANKLEYYSSSTGCLLLLQNAQTEIGVVDILNASVDAVVNERTVGNVLGVGVLMNQFAVTLSLVVFLSSVSTTVSIDIKDSVINTHGTVVGPYFSGLATVFVNYVALCVGVVVMQNNCTSCNISLLRTNINASKTYILPPDSPSAWPITDNMICNVLSSLNITAFVIGIDPSIVIQTCLIPNMEFLKNF</sequence>
<feature type="non-terminal residue" evidence="3">
    <location>
        <position position="591"/>
    </location>
</feature>
<feature type="transmembrane region" description="Helical" evidence="1">
    <location>
        <begin position="492"/>
        <end position="516"/>
    </location>
</feature>
<keyword evidence="4" id="KW-1185">Reference proteome</keyword>
<protein>
    <submittedName>
        <fullName evidence="3">Membrane-associated protein, putative</fullName>
    </submittedName>
</protein>
<keyword evidence="1" id="KW-0472">Membrane</keyword>
<keyword evidence="1" id="KW-1133">Transmembrane helix</keyword>
<evidence type="ECO:0000256" key="1">
    <source>
        <dbReference type="SAM" id="Phobius"/>
    </source>
</evidence>
<evidence type="ECO:0000313" key="3">
    <source>
        <dbReference type="EMBL" id="CUG87066.1"/>
    </source>
</evidence>
<keyword evidence="2" id="KW-0732">Signal</keyword>
<proteinExistence type="predicted"/>
<dbReference type="EMBL" id="CYKH01001430">
    <property type="protein sequence ID" value="CUG87066.1"/>
    <property type="molecule type" value="Genomic_DNA"/>
</dbReference>
<dbReference type="AlphaFoldDB" id="A0A0S4JA13"/>
<accession>A0A0S4JA13</accession>
<organism evidence="3 4">
    <name type="scientific">Bodo saltans</name>
    <name type="common">Flagellated protozoan</name>
    <dbReference type="NCBI Taxonomy" id="75058"/>
    <lineage>
        <taxon>Eukaryota</taxon>
        <taxon>Discoba</taxon>
        <taxon>Euglenozoa</taxon>
        <taxon>Kinetoplastea</taxon>
        <taxon>Metakinetoplastina</taxon>
        <taxon>Eubodonida</taxon>
        <taxon>Bodonidae</taxon>
        <taxon>Bodo</taxon>
    </lineage>
</organism>
<dbReference type="Proteomes" id="UP000051952">
    <property type="component" value="Unassembled WGS sequence"/>
</dbReference>
<evidence type="ECO:0000313" key="4">
    <source>
        <dbReference type="Proteomes" id="UP000051952"/>
    </source>
</evidence>